<dbReference type="STRING" id="115433.SAMN05421835_1529"/>
<evidence type="ECO:0000256" key="3">
    <source>
        <dbReference type="RuleBase" id="RU000363"/>
    </source>
</evidence>
<dbReference type="Proteomes" id="UP000199025">
    <property type="component" value="Unassembled WGS sequence"/>
</dbReference>
<dbReference type="PRINTS" id="PR00081">
    <property type="entry name" value="GDHRDH"/>
</dbReference>
<dbReference type="EMBL" id="FORP01000052">
    <property type="protein sequence ID" value="SFK95154.1"/>
    <property type="molecule type" value="Genomic_DNA"/>
</dbReference>
<dbReference type="InterPro" id="IPR002347">
    <property type="entry name" value="SDR_fam"/>
</dbReference>
<dbReference type="PRINTS" id="PR00080">
    <property type="entry name" value="SDRFAMILY"/>
</dbReference>
<dbReference type="Gene3D" id="3.40.50.720">
    <property type="entry name" value="NAD(P)-binding Rossmann-like Domain"/>
    <property type="match status" value="1"/>
</dbReference>
<dbReference type="SUPFAM" id="SSF51735">
    <property type="entry name" value="NAD(P)-binding Rossmann-fold domains"/>
    <property type="match status" value="1"/>
</dbReference>
<dbReference type="RefSeq" id="WP_091517229.1">
    <property type="nucleotide sequence ID" value="NZ_FORP01000052.1"/>
</dbReference>
<dbReference type="OrthoDB" id="3620221at2"/>
<dbReference type="InterPro" id="IPR036291">
    <property type="entry name" value="NAD(P)-bd_dom_sf"/>
</dbReference>
<proteinExistence type="inferred from homology"/>
<evidence type="ECO:0000313" key="5">
    <source>
        <dbReference type="Proteomes" id="UP000199025"/>
    </source>
</evidence>
<gene>
    <name evidence="4" type="ORF">SAMN05421835_1529</name>
</gene>
<protein>
    <submittedName>
        <fullName evidence="4">3-oxoacyl-[acyl-carrier protein] reductase</fullName>
    </submittedName>
</protein>
<sequence length="268" mass="28895">MPNEHASNDLTAKMAVITGGGHGIGRVITNRLTDRGWHCVIAGLDDEDLERTASAASNKVVTLQCDVSTETGRKALTALADSQGNELKLLVNCAARSSKMPLFGQDAQTWEAELSTNVTAISLLTAWAIDRMRYSGGGSIVNIGSVYGNLGMNNRFYDQDSFPPEGDKGPYRAPAYHASKGAVAALTRDLAIPAGKWNVRVNTVCPGMICVPERTISPERTERFQEWTPLHRLGRPEDVAAAVEFLASDDSSFITGTELVVDGGWSIW</sequence>
<dbReference type="GO" id="GO:0016491">
    <property type="term" value="F:oxidoreductase activity"/>
    <property type="evidence" value="ECO:0007669"/>
    <property type="project" value="UniProtKB-KW"/>
</dbReference>
<reference evidence="4 5" key="1">
    <citation type="submission" date="2016-10" db="EMBL/GenBank/DDBJ databases">
        <authorList>
            <person name="de Groot N.N."/>
        </authorList>
    </citation>
    <scope>NUCLEOTIDE SEQUENCE [LARGE SCALE GENOMIC DNA]</scope>
    <source>
        <strain evidence="4 5">DSM 44468</strain>
    </source>
</reference>
<dbReference type="Pfam" id="PF00106">
    <property type="entry name" value="adh_short"/>
    <property type="match status" value="1"/>
</dbReference>
<keyword evidence="2" id="KW-0560">Oxidoreductase</keyword>
<comment type="similarity">
    <text evidence="1 3">Belongs to the short-chain dehydrogenases/reductases (SDR) family.</text>
</comment>
<dbReference type="CDD" id="cd05233">
    <property type="entry name" value="SDR_c"/>
    <property type="match status" value="1"/>
</dbReference>
<accession>A0A1I4DNJ8</accession>
<evidence type="ECO:0000256" key="1">
    <source>
        <dbReference type="ARBA" id="ARBA00006484"/>
    </source>
</evidence>
<organism evidence="4 5">
    <name type="scientific">Amycolatopsis sacchari</name>
    <dbReference type="NCBI Taxonomy" id="115433"/>
    <lineage>
        <taxon>Bacteria</taxon>
        <taxon>Bacillati</taxon>
        <taxon>Actinomycetota</taxon>
        <taxon>Actinomycetes</taxon>
        <taxon>Pseudonocardiales</taxon>
        <taxon>Pseudonocardiaceae</taxon>
        <taxon>Amycolatopsis</taxon>
    </lineage>
</organism>
<name>A0A1I4DNJ8_9PSEU</name>
<dbReference type="AlphaFoldDB" id="A0A1I4DNJ8"/>
<evidence type="ECO:0000256" key="2">
    <source>
        <dbReference type="ARBA" id="ARBA00023002"/>
    </source>
</evidence>
<keyword evidence="5" id="KW-1185">Reference proteome</keyword>
<dbReference type="PANTHER" id="PTHR24321">
    <property type="entry name" value="DEHYDROGENASES, SHORT CHAIN"/>
    <property type="match status" value="1"/>
</dbReference>
<dbReference type="PANTHER" id="PTHR24321:SF8">
    <property type="entry name" value="ESTRADIOL 17-BETA-DEHYDROGENASE 8-RELATED"/>
    <property type="match status" value="1"/>
</dbReference>
<dbReference type="Pfam" id="PF13561">
    <property type="entry name" value="adh_short_C2"/>
    <property type="match status" value="1"/>
</dbReference>
<evidence type="ECO:0000313" key="4">
    <source>
        <dbReference type="EMBL" id="SFK95154.1"/>
    </source>
</evidence>
<dbReference type="FunFam" id="3.40.50.720:FF:000084">
    <property type="entry name" value="Short-chain dehydrogenase reductase"/>
    <property type="match status" value="1"/>
</dbReference>